<dbReference type="SUPFAM" id="SSF53474">
    <property type="entry name" value="alpha/beta-Hydrolases"/>
    <property type="match status" value="1"/>
</dbReference>
<evidence type="ECO:0000313" key="3">
    <source>
        <dbReference type="EMBL" id="MFC4132040.1"/>
    </source>
</evidence>
<evidence type="ECO:0000313" key="4">
    <source>
        <dbReference type="Proteomes" id="UP001595816"/>
    </source>
</evidence>
<keyword evidence="4" id="KW-1185">Reference proteome</keyword>
<dbReference type="EMBL" id="JBHSAY010000008">
    <property type="protein sequence ID" value="MFC4132040.1"/>
    <property type="molecule type" value="Genomic_DNA"/>
</dbReference>
<comment type="caution">
    <text evidence="3">The sequence shown here is derived from an EMBL/GenBank/DDBJ whole genome shotgun (WGS) entry which is preliminary data.</text>
</comment>
<feature type="region of interest" description="Disordered" evidence="1">
    <location>
        <begin position="62"/>
        <end position="85"/>
    </location>
</feature>
<dbReference type="GO" id="GO:0016787">
    <property type="term" value="F:hydrolase activity"/>
    <property type="evidence" value="ECO:0007669"/>
    <property type="project" value="UniProtKB-KW"/>
</dbReference>
<name>A0ABV8LMQ6_9ACTN</name>
<dbReference type="Proteomes" id="UP001595816">
    <property type="component" value="Unassembled WGS sequence"/>
</dbReference>
<reference evidence="4" key="1">
    <citation type="journal article" date="2019" name="Int. J. Syst. Evol. Microbiol.">
        <title>The Global Catalogue of Microorganisms (GCM) 10K type strain sequencing project: providing services to taxonomists for standard genome sequencing and annotation.</title>
        <authorList>
            <consortium name="The Broad Institute Genomics Platform"/>
            <consortium name="The Broad Institute Genome Sequencing Center for Infectious Disease"/>
            <person name="Wu L."/>
            <person name="Ma J."/>
        </authorList>
    </citation>
    <scope>NUCLEOTIDE SEQUENCE [LARGE SCALE GENOMIC DNA]</scope>
    <source>
        <strain evidence="4">CGMCC 4.7289</strain>
    </source>
</reference>
<dbReference type="Gene3D" id="3.40.50.1820">
    <property type="entry name" value="alpha/beta hydrolase"/>
    <property type="match status" value="1"/>
</dbReference>
<protein>
    <submittedName>
        <fullName evidence="3">Alpha/beta fold hydrolase</fullName>
    </submittedName>
</protein>
<evidence type="ECO:0000256" key="1">
    <source>
        <dbReference type="SAM" id="MobiDB-lite"/>
    </source>
</evidence>
<evidence type="ECO:0000259" key="2">
    <source>
        <dbReference type="Pfam" id="PF00561"/>
    </source>
</evidence>
<keyword evidence="3" id="KW-0378">Hydrolase</keyword>
<feature type="compositionally biased region" description="Basic and acidic residues" evidence="1">
    <location>
        <begin position="71"/>
        <end position="85"/>
    </location>
</feature>
<feature type="domain" description="AB hydrolase-1" evidence="2">
    <location>
        <begin position="57"/>
        <end position="146"/>
    </location>
</feature>
<proteinExistence type="predicted"/>
<dbReference type="RefSeq" id="WP_253749902.1">
    <property type="nucleotide sequence ID" value="NZ_JAMZDZ010000001.1"/>
</dbReference>
<accession>A0ABV8LMQ6</accession>
<organism evidence="3 4">
    <name type="scientific">Hamadaea flava</name>
    <dbReference type="NCBI Taxonomy" id="1742688"/>
    <lineage>
        <taxon>Bacteria</taxon>
        <taxon>Bacillati</taxon>
        <taxon>Actinomycetota</taxon>
        <taxon>Actinomycetes</taxon>
        <taxon>Micromonosporales</taxon>
        <taxon>Micromonosporaceae</taxon>
        <taxon>Hamadaea</taxon>
    </lineage>
</organism>
<dbReference type="InterPro" id="IPR000073">
    <property type="entry name" value="AB_hydrolase_1"/>
</dbReference>
<dbReference type="InterPro" id="IPR029058">
    <property type="entry name" value="AB_hydrolase_fold"/>
</dbReference>
<dbReference type="Pfam" id="PF00561">
    <property type="entry name" value="Abhydrolase_1"/>
    <property type="match status" value="1"/>
</dbReference>
<gene>
    <name evidence="3" type="ORF">ACFOZ4_15630</name>
</gene>
<sequence>MTAISNNTVKTSTVEAPGAVITYDVRLADGTTEPALLMVGSPMDASGFGELAARFPDRTVVTYDPRGAGRSTKDEPASKSTPDQHADDLRRVIEAVGGPVDVFASSGGAINMLALVAQYPGLVRTLVAHEPPAMRNLPDAEVALAAAKRLDAVYTEHGFGAGMAMFIALTSHRGEYPAEFATMPAPDPAAFGLPTEDDGRRDDVLIGQNLLSCTHYEHDFATLKASSTRIVIGVGAESVGEMAHRGGEAIAARLGVEPVTFPSHHGGFLGENPWMKGDPDGFAATLRSVL</sequence>